<evidence type="ECO:0000259" key="2">
    <source>
        <dbReference type="SMART" id="SM00867"/>
    </source>
</evidence>
<evidence type="ECO:0000313" key="4">
    <source>
        <dbReference type="Proteomes" id="UP000670527"/>
    </source>
</evidence>
<feature type="domain" description="Lipid/polyisoprenoid-binding YceI-like" evidence="2">
    <location>
        <begin position="40"/>
        <end position="215"/>
    </location>
</feature>
<dbReference type="PANTHER" id="PTHR34406:SF1">
    <property type="entry name" value="PROTEIN YCEI"/>
    <property type="match status" value="1"/>
</dbReference>
<dbReference type="RefSeq" id="WP_208308253.1">
    <property type="nucleotide sequence ID" value="NZ_JAGETX010000008.1"/>
</dbReference>
<dbReference type="Proteomes" id="UP000670527">
    <property type="component" value="Unassembled WGS sequence"/>
</dbReference>
<gene>
    <name evidence="3" type="ORF">J4D97_15065</name>
</gene>
<dbReference type="InterPro" id="IPR036761">
    <property type="entry name" value="TTHA0802/YceI-like_sf"/>
</dbReference>
<keyword evidence="1" id="KW-0732">Signal</keyword>
<feature type="chain" id="PRO_5045913513" evidence="1">
    <location>
        <begin position="23"/>
        <end position="215"/>
    </location>
</feature>
<evidence type="ECO:0000256" key="1">
    <source>
        <dbReference type="SAM" id="SignalP"/>
    </source>
</evidence>
<keyword evidence="4" id="KW-1185">Reference proteome</keyword>
<dbReference type="SMART" id="SM00867">
    <property type="entry name" value="YceI"/>
    <property type="match status" value="1"/>
</dbReference>
<proteinExistence type="predicted"/>
<dbReference type="InterPro" id="IPR007372">
    <property type="entry name" value="Lipid/polyisoprenoid-bd_YceI"/>
</dbReference>
<dbReference type="SUPFAM" id="SSF101874">
    <property type="entry name" value="YceI-like"/>
    <property type="match status" value="1"/>
</dbReference>
<comment type="caution">
    <text evidence="3">The sequence shown here is derived from an EMBL/GenBank/DDBJ whole genome shotgun (WGS) entry which is preliminary data.</text>
</comment>
<name>A0ABS3TFM7_9BACT</name>
<feature type="signal peptide" evidence="1">
    <location>
        <begin position="1"/>
        <end position="22"/>
    </location>
</feature>
<dbReference type="Pfam" id="PF04264">
    <property type="entry name" value="YceI"/>
    <property type="match status" value="1"/>
</dbReference>
<dbReference type="Gene3D" id="2.40.128.110">
    <property type="entry name" value="Lipid/polyisoprenoid-binding, YceI-like"/>
    <property type="match status" value="1"/>
</dbReference>
<dbReference type="PANTHER" id="PTHR34406">
    <property type="entry name" value="PROTEIN YCEI"/>
    <property type="match status" value="1"/>
</dbReference>
<organism evidence="3 4">
    <name type="scientific">Hymenobacter defluvii</name>
    <dbReference type="NCBI Taxonomy" id="2054411"/>
    <lineage>
        <taxon>Bacteria</taxon>
        <taxon>Pseudomonadati</taxon>
        <taxon>Bacteroidota</taxon>
        <taxon>Cytophagia</taxon>
        <taxon>Cytophagales</taxon>
        <taxon>Hymenobacteraceae</taxon>
        <taxon>Hymenobacter</taxon>
    </lineage>
</organism>
<protein>
    <submittedName>
        <fullName evidence="3">YceI family protein</fullName>
    </submittedName>
</protein>
<dbReference type="EMBL" id="JAGETX010000008">
    <property type="protein sequence ID" value="MBO3271978.1"/>
    <property type="molecule type" value="Genomic_DNA"/>
</dbReference>
<evidence type="ECO:0000313" key="3">
    <source>
        <dbReference type="EMBL" id="MBO3271978.1"/>
    </source>
</evidence>
<sequence length="215" mass="22482">MKKIVLSALVAATFLGTSAFVAAPGTSANATRVEKAAAKTYKVQPQLSTLGWEGKAVTHGHNGTAQFTGGELMVNGNQLVGGTVTVDMTTVKTTDIKDAESNTKFMGHLNSDDFFSTAKFPTATFKITKVAYIKGAAATANNANITGDLTIKGKTNSITFPAKVGVKNGVAAASGTATVDRTKYDIKYGSKSFFEGIGDKAIYDDFTLSFNVIAK</sequence>
<accession>A0ABS3TFM7</accession>
<reference evidence="3 4" key="1">
    <citation type="submission" date="2021-03" db="EMBL/GenBank/DDBJ databases">
        <authorList>
            <person name="Kim M.K."/>
        </authorList>
    </citation>
    <scope>NUCLEOTIDE SEQUENCE [LARGE SCALE GENOMIC DNA]</scope>
    <source>
        <strain evidence="3 4">BT507</strain>
    </source>
</reference>